<evidence type="ECO:0000256" key="2">
    <source>
        <dbReference type="ARBA" id="ARBA00023015"/>
    </source>
</evidence>
<protein>
    <recommendedName>
        <fullName evidence="5">Myb-like domain-containing protein</fullName>
    </recommendedName>
</protein>
<dbReference type="Proteomes" id="UP001188597">
    <property type="component" value="Unassembled WGS sequence"/>
</dbReference>
<dbReference type="Gene3D" id="1.10.10.60">
    <property type="entry name" value="Homeodomain-like"/>
    <property type="match status" value="1"/>
</dbReference>
<reference evidence="6" key="1">
    <citation type="submission" date="2022-12" db="EMBL/GenBank/DDBJ databases">
        <title>Draft genome assemblies for two species of Escallonia (Escalloniales).</title>
        <authorList>
            <person name="Chanderbali A."/>
            <person name="Dervinis C."/>
            <person name="Anghel I."/>
            <person name="Soltis D."/>
            <person name="Soltis P."/>
            <person name="Zapata F."/>
        </authorList>
    </citation>
    <scope>NUCLEOTIDE SEQUENCE</scope>
    <source>
        <strain evidence="6">UCBG64.0493</strain>
        <tissue evidence="6">Leaf</tissue>
    </source>
</reference>
<evidence type="ECO:0000313" key="7">
    <source>
        <dbReference type="Proteomes" id="UP001188597"/>
    </source>
</evidence>
<dbReference type="CDD" id="cd00167">
    <property type="entry name" value="SANT"/>
    <property type="match status" value="1"/>
</dbReference>
<keyword evidence="2" id="KW-0805">Transcription regulation</keyword>
<evidence type="ECO:0000313" key="6">
    <source>
        <dbReference type="EMBL" id="KAK3016615.1"/>
    </source>
</evidence>
<dbReference type="GO" id="GO:0005634">
    <property type="term" value="C:nucleus"/>
    <property type="evidence" value="ECO:0007669"/>
    <property type="project" value="UniProtKB-SubCell"/>
</dbReference>
<dbReference type="SMART" id="SM00717">
    <property type="entry name" value="SANT"/>
    <property type="match status" value="1"/>
</dbReference>
<keyword evidence="4" id="KW-0539">Nucleus</keyword>
<dbReference type="EMBL" id="JAVXUP010001056">
    <property type="protein sequence ID" value="KAK3016615.1"/>
    <property type="molecule type" value="Genomic_DNA"/>
</dbReference>
<gene>
    <name evidence="6" type="ORF">RJ639_006493</name>
</gene>
<dbReference type="InterPro" id="IPR001005">
    <property type="entry name" value="SANT/Myb"/>
</dbReference>
<accession>A0AA88VY97</accession>
<evidence type="ECO:0000259" key="5">
    <source>
        <dbReference type="PROSITE" id="PS50090"/>
    </source>
</evidence>
<dbReference type="GO" id="GO:0009908">
    <property type="term" value="P:flower development"/>
    <property type="evidence" value="ECO:0007669"/>
    <property type="project" value="UniProtKB-ARBA"/>
</dbReference>
<sequence length="92" mass="10319">MASRPLPSTGPSSTWTAKQNKMFENSLAIYNKETPDHWHNIAKAVGGRTVEEIKIQYEILLYDVTLIEADKVPHPTCWNSEAATENDGELMS</sequence>
<dbReference type="FunFam" id="1.10.10.60:FF:000154">
    <property type="entry name" value="Transcription factor SRM1"/>
    <property type="match status" value="1"/>
</dbReference>
<dbReference type="PANTHER" id="PTHR43952">
    <property type="entry name" value="MYB FAMILY TRANSCRIPTION FACTOR-RELATED"/>
    <property type="match status" value="1"/>
</dbReference>
<evidence type="ECO:0000256" key="4">
    <source>
        <dbReference type="ARBA" id="ARBA00023242"/>
    </source>
</evidence>
<dbReference type="InterPro" id="IPR044636">
    <property type="entry name" value="RADIALIS-like"/>
</dbReference>
<dbReference type="SUPFAM" id="SSF46689">
    <property type="entry name" value="Homeodomain-like"/>
    <property type="match status" value="1"/>
</dbReference>
<keyword evidence="7" id="KW-1185">Reference proteome</keyword>
<dbReference type="GO" id="GO:0003700">
    <property type="term" value="F:DNA-binding transcription factor activity"/>
    <property type="evidence" value="ECO:0007669"/>
    <property type="project" value="InterPro"/>
</dbReference>
<comment type="subcellular location">
    <subcellularLocation>
        <location evidence="1">Nucleus</location>
    </subcellularLocation>
</comment>
<dbReference type="GO" id="GO:0048262">
    <property type="term" value="P:determination of dorsal/ventral asymmetry"/>
    <property type="evidence" value="ECO:0007669"/>
    <property type="project" value="UniProtKB-ARBA"/>
</dbReference>
<comment type="caution">
    <text evidence="6">The sequence shown here is derived from an EMBL/GenBank/DDBJ whole genome shotgun (WGS) entry which is preliminary data.</text>
</comment>
<name>A0AA88VY97_9ASTE</name>
<dbReference type="PANTHER" id="PTHR43952:SF75">
    <property type="entry name" value="PROTEIN RADIALIS-LIKE 6"/>
    <property type="match status" value="1"/>
</dbReference>
<dbReference type="AlphaFoldDB" id="A0AA88VY97"/>
<evidence type="ECO:0000256" key="3">
    <source>
        <dbReference type="ARBA" id="ARBA00023163"/>
    </source>
</evidence>
<organism evidence="6 7">
    <name type="scientific">Escallonia herrerae</name>
    <dbReference type="NCBI Taxonomy" id="1293975"/>
    <lineage>
        <taxon>Eukaryota</taxon>
        <taxon>Viridiplantae</taxon>
        <taxon>Streptophyta</taxon>
        <taxon>Embryophyta</taxon>
        <taxon>Tracheophyta</taxon>
        <taxon>Spermatophyta</taxon>
        <taxon>Magnoliopsida</taxon>
        <taxon>eudicotyledons</taxon>
        <taxon>Gunneridae</taxon>
        <taxon>Pentapetalae</taxon>
        <taxon>asterids</taxon>
        <taxon>campanulids</taxon>
        <taxon>Escalloniales</taxon>
        <taxon>Escalloniaceae</taxon>
        <taxon>Escallonia</taxon>
    </lineage>
</organism>
<dbReference type="PROSITE" id="PS50090">
    <property type="entry name" value="MYB_LIKE"/>
    <property type="match status" value="1"/>
</dbReference>
<feature type="domain" description="Myb-like" evidence="5">
    <location>
        <begin position="13"/>
        <end position="61"/>
    </location>
</feature>
<evidence type="ECO:0000256" key="1">
    <source>
        <dbReference type="ARBA" id="ARBA00004123"/>
    </source>
</evidence>
<dbReference type="InterPro" id="IPR009057">
    <property type="entry name" value="Homeodomain-like_sf"/>
</dbReference>
<proteinExistence type="predicted"/>
<keyword evidence="3" id="KW-0804">Transcription</keyword>